<dbReference type="InterPro" id="IPR002938">
    <property type="entry name" value="FAD-bd"/>
</dbReference>
<dbReference type="SUPFAM" id="SSF51905">
    <property type="entry name" value="FAD/NAD(P)-binding domain"/>
    <property type="match status" value="1"/>
</dbReference>
<dbReference type="Pfam" id="PF01494">
    <property type="entry name" value="FAD_binding_3"/>
    <property type="match status" value="1"/>
</dbReference>
<comment type="caution">
    <text evidence="5">The sequence shown here is derived from an EMBL/GenBank/DDBJ whole genome shotgun (WGS) entry which is preliminary data.</text>
</comment>
<dbReference type="PANTHER" id="PTHR46865">
    <property type="entry name" value="OXIDOREDUCTASE-RELATED"/>
    <property type="match status" value="1"/>
</dbReference>
<dbReference type="GO" id="GO:0071949">
    <property type="term" value="F:FAD binding"/>
    <property type="evidence" value="ECO:0007669"/>
    <property type="project" value="InterPro"/>
</dbReference>
<dbReference type="InterPro" id="IPR036188">
    <property type="entry name" value="FAD/NAD-bd_sf"/>
</dbReference>
<keyword evidence="2" id="KW-0274">FAD</keyword>
<dbReference type="OrthoDB" id="655030at2759"/>
<keyword evidence="6" id="KW-1185">Reference proteome</keyword>
<evidence type="ECO:0000313" key="6">
    <source>
        <dbReference type="Proteomes" id="UP000226431"/>
    </source>
</evidence>
<keyword evidence="1" id="KW-0285">Flavoprotein</keyword>
<keyword evidence="3" id="KW-0560">Oxidoreductase</keyword>
<dbReference type="InterPro" id="IPR051704">
    <property type="entry name" value="FAD_aromatic-hydroxylase"/>
</dbReference>
<organism evidence="5 6">
    <name type="scientific">Ophiocordyceps camponoti-rufipedis</name>
    <dbReference type="NCBI Taxonomy" id="2004952"/>
    <lineage>
        <taxon>Eukaryota</taxon>
        <taxon>Fungi</taxon>
        <taxon>Dikarya</taxon>
        <taxon>Ascomycota</taxon>
        <taxon>Pezizomycotina</taxon>
        <taxon>Sordariomycetes</taxon>
        <taxon>Hypocreomycetidae</taxon>
        <taxon>Hypocreales</taxon>
        <taxon>Ophiocordycipitaceae</taxon>
        <taxon>Ophiocordyceps</taxon>
    </lineage>
</organism>
<feature type="domain" description="FAD-binding" evidence="4">
    <location>
        <begin position="5"/>
        <end position="348"/>
    </location>
</feature>
<sequence length="417" mass="46830">MAPLEILICGGGIAGPAAAFWLSRLGHTCTIIERHPELRLGGQQIDIREQGVTVARRMGLLDDIRRRSVDELGTAFVDRHGRRFAFFGRSGDEARQSFTSEFEIMRGDLCSILHDATAGDRVDWRFGITVDDYRHVKDGRRVSVTFSDRSVAEYDLVIGADGQGSRVRRKMVPEDKYRALGVFCCYFNTSRQPGDTENVFSLYQPGRKRVVATRWHSPDAGQGYLMTRSHADEMRRVLRRPDTAAQRDLFTRIFSGAGWQSDRLVREMQEARDIYAFEAVQVTANPWSRGRVVLLGDAAHAPSFFTGMGTSLALVGAYVLAGELSTHGDDVEAGLAAYDARLRSFVEDTQKLSPGVPAAMFPDTWWGVRIFQFILTIMGLIRIDNIVGLIFKYLKSDANQWHVPDYPMLASEKNHIM</sequence>
<reference evidence="5 6" key="1">
    <citation type="submission" date="2017-06" db="EMBL/GenBank/DDBJ databases">
        <title>Ant-infecting Ophiocordyceps genomes reveal a high diversity of potential behavioral manipulation genes and a possible major role for enterotoxins.</title>
        <authorList>
            <person name="De Bekker C."/>
            <person name="Evans H.C."/>
            <person name="Brachmann A."/>
            <person name="Hughes D.P."/>
        </authorList>
    </citation>
    <scope>NUCLEOTIDE SEQUENCE [LARGE SCALE GENOMIC DNA]</scope>
    <source>
        <strain evidence="5 6">Map16</strain>
    </source>
</reference>
<dbReference type="Proteomes" id="UP000226431">
    <property type="component" value="Unassembled WGS sequence"/>
</dbReference>
<proteinExistence type="predicted"/>
<dbReference type="AlphaFoldDB" id="A0A2C5XW00"/>
<protein>
    <recommendedName>
        <fullName evidence="4">FAD-binding domain-containing protein</fullName>
    </recommendedName>
</protein>
<evidence type="ECO:0000259" key="4">
    <source>
        <dbReference type="Pfam" id="PF01494"/>
    </source>
</evidence>
<evidence type="ECO:0000313" key="5">
    <source>
        <dbReference type="EMBL" id="PHH79839.1"/>
    </source>
</evidence>
<evidence type="ECO:0000256" key="3">
    <source>
        <dbReference type="ARBA" id="ARBA00023002"/>
    </source>
</evidence>
<name>A0A2C5XW00_9HYPO</name>
<accession>A0A2C5XW00</accession>
<dbReference type="PRINTS" id="PR00420">
    <property type="entry name" value="RNGMNOXGNASE"/>
</dbReference>
<evidence type="ECO:0000256" key="1">
    <source>
        <dbReference type="ARBA" id="ARBA00022630"/>
    </source>
</evidence>
<dbReference type="PANTHER" id="PTHR46865:SF7">
    <property type="entry name" value="MONOOXYGENASE, PUTATIVE (AFU_ORTHOLOGUE AFUA_8G07040)-RELATED"/>
    <property type="match status" value="1"/>
</dbReference>
<dbReference type="EMBL" id="NJES01000033">
    <property type="protein sequence ID" value="PHH79839.1"/>
    <property type="molecule type" value="Genomic_DNA"/>
</dbReference>
<dbReference type="Gene3D" id="3.50.50.60">
    <property type="entry name" value="FAD/NAD(P)-binding domain"/>
    <property type="match status" value="1"/>
</dbReference>
<dbReference type="GO" id="GO:0016491">
    <property type="term" value="F:oxidoreductase activity"/>
    <property type="evidence" value="ECO:0007669"/>
    <property type="project" value="UniProtKB-KW"/>
</dbReference>
<evidence type="ECO:0000256" key="2">
    <source>
        <dbReference type="ARBA" id="ARBA00022827"/>
    </source>
</evidence>
<dbReference type="Gene3D" id="3.30.9.10">
    <property type="entry name" value="D-Amino Acid Oxidase, subunit A, domain 2"/>
    <property type="match status" value="1"/>
</dbReference>
<gene>
    <name evidence="5" type="ORF">CDD80_3700</name>
</gene>
<dbReference type="STRING" id="2004952.A0A2C5XW00"/>